<dbReference type="Proteomes" id="UP000045991">
    <property type="component" value="Unassembled WGS sequence"/>
</dbReference>
<name>A0A822TD92_SHISO</name>
<organism evidence="2 4">
    <name type="scientific">Shigella sonnei</name>
    <dbReference type="NCBI Taxonomy" id="624"/>
    <lineage>
        <taxon>Bacteria</taxon>
        <taxon>Pseudomonadati</taxon>
        <taxon>Pseudomonadota</taxon>
        <taxon>Gammaproteobacteria</taxon>
        <taxon>Enterobacterales</taxon>
        <taxon>Enterobacteriaceae</taxon>
        <taxon>Shigella</taxon>
    </lineage>
</organism>
<dbReference type="AlphaFoldDB" id="A0A822TD92"/>
<evidence type="ECO:0000313" key="3">
    <source>
        <dbReference type="Proteomes" id="UP000045991"/>
    </source>
</evidence>
<proteinExistence type="predicted"/>
<protein>
    <submittedName>
        <fullName evidence="2">Mu-like prophage protein gp16</fullName>
    </submittedName>
</protein>
<gene>
    <name evidence="1" type="ORF">ERS428554_01584</name>
    <name evidence="2" type="ORF">SAMEA2054241_00822</name>
</gene>
<dbReference type="Pfam" id="PF06252">
    <property type="entry name" value="GemA"/>
    <property type="match status" value="1"/>
</dbReference>
<sequence length="170" mass="19452">MNRASLITLIHVAKRDLQLDHDTYTSALLAATGKSSCRDMSPGELSRVLDVFKKRGFKVRQKPVNRALKPGTVTAKIRAIWKVMHRQGFISDGGETALNRWVKSQTAAQNDGEGVANWQWLEQQPALASDVLERLKRWHRRKMLAALDMSERAVMSYERVCRLYEKSFPR</sequence>
<reference evidence="2 4" key="1">
    <citation type="submission" date="2017-01" db="EMBL/GenBank/DDBJ databases">
        <authorList>
            <consortium name="Pathogen Informatics"/>
        </authorList>
    </citation>
    <scope>NUCLEOTIDE SEQUENCE [LARGE SCALE GENOMIC DNA]</scope>
    <source>
        <strain evidence="1 3">20352044</strain>
        <strain evidence="2 4">2090STDY5461769</strain>
    </source>
</reference>
<evidence type="ECO:0000313" key="4">
    <source>
        <dbReference type="Proteomes" id="UP000187708"/>
    </source>
</evidence>
<dbReference type="EMBL" id="FTSV01000015">
    <property type="protein sequence ID" value="SIW92678.1"/>
    <property type="molecule type" value="Genomic_DNA"/>
</dbReference>
<evidence type="ECO:0000313" key="1">
    <source>
        <dbReference type="EMBL" id="CSK54330.1"/>
    </source>
</evidence>
<evidence type="ECO:0000313" key="2">
    <source>
        <dbReference type="EMBL" id="SIW92678.1"/>
    </source>
</evidence>
<dbReference type="Proteomes" id="UP000187708">
    <property type="component" value="Unassembled WGS sequence"/>
</dbReference>
<accession>A0A822TD92</accession>
<comment type="caution">
    <text evidence="2">The sequence shown here is derived from an EMBL/GenBank/DDBJ whole genome shotgun (WGS) entry which is preliminary data.</text>
</comment>
<dbReference type="RefSeq" id="WP_001077934.1">
    <property type="nucleotide sequence ID" value="NZ_CATNNK010000010.1"/>
</dbReference>
<dbReference type="InterPro" id="IPR009363">
    <property type="entry name" value="Phage_Mu_Gp16"/>
</dbReference>
<dbReference type="EMBL" id="CWXZ01000028">
    <property type="protein sequence ID" value="CSK54330.1"/>
    <property type="molecule type" value="Genomic_DNA"/>
</dbReference>